<evidence type="ECO:0000256" key="1">
    <source>
        <dbReference type="SAM" id="MobiDB-lite"/>
    </source>
</evidence>
<sequence length="46" mass="4646">MGISHLSFVICHLSRVRNSSPTSPASPASPAPPAPSSPSSPSSFLV</sequence>
<dbReference type="AlphaFoldDB" id="A0A5P8VUL1"/>
<keyword evidence="3" id="KW-1185">Reference proteome</keyword>
<reference evidence="2 3" key="1">
    <citation type="submission" date="2019-10" db="EMBL/GenBank/DDBJ databases">
        <title>Genomic and transcriptomic insights into the perfect genentic adaptation of a filamentous nitrogen-fixing cyanobacterium to rice fields.</title>
        <authorList>
            <person name="Chen Z."/>
        </authorList>
    </citation>
    <scope>NUCLEOTIDE SEQUENCE [LARGE SCALE GENOMIC DNA]</scope>
    <source>
        <strain evidence="2">CCNUC1</strain>
    </source>
</reference>
<feature type="region of interest" description="Disordered" evidence="1">
    <location>
        <begin position="17"/>
        <end position="46"/>
    </location>
</feature>
<gene>
    <name evidence="2" type="ORF">GXM_01309</name>
</gene>
<feature type="compositionally biased region" description="Pro residues" evidence="1">
    <location>
        <begin position="27"/>
        <end position="38"/>
    </location>
</feature>
<dbReference type="KEGG" id="nsh:GXM_01309"/>
<evidence type="ECO:0000313" key="2">
    <source>
        <dbReference type="EMBL" id="QFS43836.1"/>
    </source>
</evidence>
<accession>A0A5P8VUL1</accession>
<organism evidence="2 3">
    <name type="scientific">Nostoc sphaeroides CCNUC1</name>
    <dbReference type="NCBI Taxonomy" id="2653204"/>
    <lineage>
        <taxon>Bacteria</taxon>
        <taxon>Bacillati</taxon>
        <taxon>Cyanobacteriota</taxon>
        <taxon>Cyanophyceae</taxon>
        <taxon>Nostocales</taxon>
        <taxon>Nostocaceae</taxon>
        <taxon>Nostoc</taxon>
    </lineage>
</organism>
<protein>
    <submittedName>
        <fullName evidence="2">Uncharacterized protein</fullName>
    </submittedName>
</protein>
<name>A0A5P8VUL1_9NOSO</name>
<evidence type="ECO:0000313" key="3">
    <source>
        <dbReference type="Proteomes" id="UP000326678"/>
    </source>
</evidence>
<dbReference type="Proteomes" id="UP000326678">
    <property type="component" value="Chromosome Gxm1"/>
</dbReference>
<proteinExistence type="predicted"/>
<dbReference type="EMBL" id="CP045226">
    <property type="protein sequence ID" value="QFS43836.1"/>
    <property type="molecule type" value="Genomic_DNA"/>
</dbReference>